<feature type="compositionally biased region" description="Acidic residues" evidence="8">
    <location>
        <begin position="384"/>
        <end position="393"/>
    </location>
</feature>
<dbReference type="GO" id="GO:0007059">
    <property type="term" value="P:chromosome segregation"/>
    <property type="evidence" value="ECO:0007669"/>
    <property type="project" value="UniProtKB-KW"/>
</dbReference>
<dbReference type="SMART" id="SM00382">
    <property type="entry name" value="AAA"/>
    <property type="match status" value="1"/>
</dbReference>
<keyword evidence="4 7" id="KW-0067">ATP-binding</keyword>
<feature type="compositionally biased region" description="Basic and acidic residues" evidence="8">
    <location>
        <begin position="145"/>
        <end position="155"/>
    </location>
</feature>
<feature type="compositionally biased region" description="Basic and acidic residues" evidence="8">
    <location>
        <begin position="339"/>
        <end position="349"/>
    </location>
</feature>
<feature type="compositionally biased region" description="Acidic residues" evidence="8">
    <location>
        <begin position="401"/>
        <end position="421"/>
    </location>
</feature>
<feature type="domain" description="FtsK" evidence="9">
    <location>
        <begin position="798"/>
        <end position="986"/>
    </location>
</feature>
<feature type="compositionally biased region" description="Basic and acidic residues" evidence="8">
    <location>
        <begin position="69"/>
        <end position="87"/>
    </location>
</feature>
<feature type="compositionally biased region" description="Acidic residues" evidence="8">
    <location>
        <begin position="522"/>
        <end position="550"/>
    </location>
</feature>
<dbReference type="InterPro" id="IPR003593">
    <property type="entry name" value="AAA+_ATPase"/>
</dbReference>
<evidence type="ECO:0000256" key="5">
    <source>
        <dbReference type="ARBA" id="ARBA00023125"/>
    </source>
</evidence>
<dbReference type="Pfam" id="PF01580">
    <property type="entry name" value="FtsK_SpoIIIE"/>
    <property type="match status" value="1"/>
</dbReference>
<comment type="similarity">
    <text evidence="1">Belongs to the FtsK/SpoIIIE/SftA family.</text>
</comment>
<dbReference type="Gene3D" id="3.30.980.40">
    <property type="match status" value="1"/>
</dbReference>
<dbReference type="PROSITE" id="PS50901">
    <property type="entry name" value="FTSK"/>
    <property type="match status" value="1"/>
</dbReference>
<dbReference type="Gene3D" id="3.40.50.300">
    <property type="entry name" value="P-loop containing nucleotide triphosphate hydrolases"/>
    <property type="match status" value="1"/>
</dbReference>
<feature type="compositionally biased region" description="Basic and acidic residues" evidence="8">
    <location>
        <begin position="429"/>
        <end position="440"/>
    </location>
</feature>
<evidence type="ECO:0000256" key="8">
    <source>
        <dbReference type="SAM" id="MobiDB-lite"/>
    </source>
</evidence>
<dbReference type="InterPro" id="IPR041027">
    <property type="entry name" value="FtsK_alpha"/>
</dbReference>
<comment type="function">
    <text evidence="6">Essential cell division protein that coordinates cell division and chromosome segregation. The N-terminus is involved in assembly of the cell-division machinery. The C-terminus functions as a DNA motor that moves dsDNA in an ATP-dependent manner towards the dif recombination site, which is located within the replication terminus region. Required for activation of the Xer recombinase, allowing activation of chromosome unlinking by recombination.</text>
</comment>
<feature type="compositionally biased region" description="Polar residues" evidence="8">
    <location>
        <begin position="214"/>
        <end position="237"/>
    </location>
</feature>
<feature type="compositionally biased region" description="Low complexity" evidence="8">
    <location>
        <begin position="641"/>
        <end position="650"/>
    </location>
</feature>
<feature type="compositionally biased region" description="Basic and acidic residues" evidence="8">
    <location>
        <begin position="199"/>
        <end position="209"/>
    </location>
</feature>
<keyword evidence="3" id="KW-0159">Chromosome partition</keyword>
<dbReference type="PANTHER" id="PTHR22683">
    <property type="entry name" value="SPORULATION PROTEIN RELATED"/>
    <property type="match status" value="1"/>
</dbReference>
<evidence type="ECO:0000256" key="1">
    <source>
        <dbReference type="ARBA" id="ARBA00006474"/>
    </source>
</evidence>
<feature type="compositionally biased region" description="Basic and acidic residues" evidence="8">
    <location>
        <begin position="115"/>
        <end position="127"/>
    </location>
</feature>
<dbReference type="InterPro" id="IPR050206">
    <property type="entry name" value="FtsK/SpoIIIE/SftA"/>
</dbReference>
<evidence type="ECO:0000256" key="2">
    <source>
        <dbReference type="ARBA" id="ARBA00022741"/>
    </source>
</evidence>
<dbReference type="SUPFAM" id="SSF46785">
    <property type="entry name" value="Winged helix' DNA-binding domain"/>
    <property type="match status" value="1"/>
</dbReference>
<protein>
    <submittedName>
        <fullName evidence="10">DNA translocase FtsK</fullName>
    </submittedName>
</protein>
<name>A0AAX3W1C2_MAMLE</name>
<feature type="binding site" evidence="7">
    <location>
        <begin position="815"/>
        <end position="822"/>
    </location>
    <ligand>
        <name>ATP</name>
        <dbReference type="ChEBI" id="CHEBI:30616"/>
    </ligand>
</feature>
<evidence type="ECO:0000313" key="10">
    <source>
        <dbReference type="EMBL" id="WHI58906.1"/>
    </source>
</evidence>
<dbReference type="SMART" id="SM00843">
    <property type="entry name" value="Ftsk_gamma"/>
    <property type="match status" value="1"/>
</dbReference>
<feature type="compositionally biased region" description="Basic and acidic residues" evidence="8">
    <location>
        <begin position="253"/>
        <end position="276"/>
    </location>
</feature>
<feature type="region of interest" description="Disordered" evidence="8">
    <location>
        <begin position="522"/>
        <end position="651"/>
    </location>
</feature>
<keyword evidence="2 7" id="KW-0547">Nucleotide-binding</keyword>
<gene>
    <name evidence="10" type="ORF">PYH69_09070</name>
</gene>
<feature type="compositionally biased region" description="Acidic residues" evidence="8">
    <location>
        <begin position="54"/>
        <end position="68"/>
    </location>
</feature>
<dbReference type="Pfam" id="PF17854">
    <property type="entry name" value="FtsK_alpha"/>
    <property type="match status" value="1"/>
</dbReference>
<dbReference type="InterPro" id="IPR036390">
    <property type="entry name" value="WH_DNA-bd_sf"/>
</dbReference>
<dbReference type="GO" id="GO:0005524">
    <property type="term" value="F:ATP binding"/>
    <property type="evidence" value="ECO:0007669"/>
    <property type="project" value="UniProtKB-UniRule"/>
</dbReference>
<dbReference type="InterPro" id="IPR002543">
    <property type="entry name" value="FtsK_dom"/>
</dbReference>
<dbReference type="GO" id="GO:0003677">
    <property type="term" value="F:DNA binding"/>
    <property type="evidence" value="ECO:0007669"/>
    <property type="project" value="UniProtKB-KW"/>
</dbReference>
<dbReference type="RefSeq" id="WP_282861738.1">
    <property type="nucleotide sequence ID" value="NZ_CP118848.1"/>
</dbReference>
<evidence type="ECO:0000259" key="9">
    <source>
        <dbReference type="PROSITE" id="PS50901"/>
    </source>
</evidence>
<feature type="compositionally biased region" description="Polar residues" evidence="8">
    <location>
        <begin position="130"/>
        <end position="139"/>
    </location>
</feature>
<feature type="region of interest" description="Disordered" evidence="8">
    <location>
        <begin position="253"/>
        <end position="470"/>
    </location>
</feature>
<dbReference type="InterPro" id="IPR018541">
    <property type="entry name" value="Ftsk_gamma"/>
</dbReference>
<keyword evidence="5" id="KW-0238">DNA-binding</keyword>
<feature type="compositionally biased region" description="Basic and acidic residues" evidence="8">
    <location>
        <begin position="283"/>
        <end position="297"/>
    </location>
</feature>
<reference evidence="10" key="1">
    <citation type="journal article" date="2023" name="Antibiotics">
        <title>Prevalence and Molecular Characterization of Methicillin-Resistant Staphylococci (MRS) and Mammaliicocci (MRM) in Dromedary Camels from Algeria: First Detection of SCCmec-mecC Hybrid in Methicillin-Resistant Mammaliicoccus lentus.</title>
        <authorList>
            <person name="Belhout C."/>
            <person name="Boyen F."/>
            <person name="Vereecke N."/>
            <person name="Theuns S."/>
            <person name="Taibi N."/>
            <person name="Stegger M."/>
            <person name="de la Fe-Rodriguez P.Y."/>
            <person name="Bouayad L."/>
            <person name="Elgroud R."/>
            <person name="Butaye P."/>
        </authorList>
    </citation>
    <scope>NUCLEOTIDE SEQUENCE</scope>
    <source>
        <strain evidence="10">7048</strain>
    </source>
</reference>
<dbReference type="Gene3D" id="1.10.10.10">
    <property type="entry name" value="Winged helix-like DNA-binding domain superfamily/Winged helix DNA-binding domain"/>
    <property type="match status" value="1"/>
</dbReference>
<evidence type="ECO:0000256" key="6">
    <source>
        <dbReference type="ARBA" id="ARBA00024986"/>
    </source>
</evidence>
<dbReference type="CDD" id="cd01127">
    <property type="entry name" value="TrwB_TraG_TraD_VirD4"/>
    <property type="match status" value="1"/>
</dbReference>
<feature type="compositionally biased region" description="Basic and acidic residues" evidence="8">
    <location>
        <begin position="577"/>
        <end position="592"/>
    </location>
</feature>
<dbReference type="EMBL" id="CP118848">
    <property type="protein sequence ID" value="WHI58906.1"/>
    <property type="molecule type" value="Genomic_DNA"/>
</dbReference>
<dbReference type="InterPro" id="IPR036388">
    <property type="entry name" value="WH-like_DNA-bd_sf"/>
</dbReference>
<dbReference type="Pfam" id="PF09397">
    <property type="entry name" value="FtsK_gamma"/>
    <property type="match status" value="1"/>
</dbReference>
<evidence type="ECO:0000256" key="4">
    <source>
        <dbReference type="ARBA" id="ARBA00022840"/>
    </source>
</evidence>
<feature type="compositionally biased region" description="Polar residues" evidence="8">
    <location>
        <begin position="621"/>
        <end position="640"/>
    </location>
</feature>
<organism evidence="10 11">
    <name type="scientific">Mammaliicoccus lentus</name>
    <name type="common">Staphylococcus lentus</name>
    <dbReference type="NCBI Taxonomy" id="42858"/>
    <lineage>
        <taxon>Bacteria</taxon>
        <taxon>Bacillati</taxon>
        <taxon>Bacillota</taxon>
        <taxon>Bacilli</taxon>
        <taxon>Bacillales</taxon>
        <taxon>Staphylococcaceae</taxon>
        <taxon>Mammaliicoccus</taxon>
    </lineage>
</organism>
<sequence>MSWFDDIFGQSKNKQKNKEKENENIPFDHGSEDEEVNEEIYKRPRGKFRFPIDMDVDAETETETEQNSDQEHDSQQEYNYYDERFYNENEASYPTNRRRRRRRSHDGEEAPSEPQPKKDKGVYENKRLTRPSSTEQYSSVFKKKSVNDKEDDAFNRRLSSLNQPKFHASEVPSAIFGMRKQKDVPNSGLKEPSTPDTSNIKEEDNKDSNEYESIDNQSSNSEVVRDTPTYSKTDNTINIENIYASQIVSEIRKEREKKLQKKKQFEKALREKREQELQNIQSEEEKSQIKQQDEFFKKQASFIKNNQINEEPEDNTEETTTEDIKSSDDYITQPNSDENELKFEEESSKESLQPDVNDMTTYEFKEINLDIDEEPEEQKRQQEENLDVEEIDGIEPAKEENSEDLDVQFEELTELATEESNNESLDNQSENREPVEETAKSSDLQFEEVEDTEIKRVPNESEYNSIEEENFVEDDIEFEEVPENTNEYFEEEVIEGVESAFNGNENNDNFKEDNFVEDDIEFEEVPETTNEDFEEKDDDEELSFIDDEFTTSEKELNETEDTQSKVEISESNEELEDKSQLRDEPKNKKKSLEPVLKPNNKKSSPFNVVMTPSDKKKYHTFKNQTSTNVKQEAKVNNASENNQTNNDFNNESLETVTKRKGPSFVLPPLTILDDVVEQEDNTEWLEEKKKELDEAFYHFNVPAHVVNMIQGPTVTRFELSVEKGVKVSRITALQDDIKMALAAKDIRIEAPIPGTSLVGIEVPNQTPRKIPLGQMITSKAFQQAESKLTVAMGFKINNEPLLMDISKTPHALIAGATGSGKSVCINAILTSLLYKNHPDELKLLLIDPKMVELAPYNDLPHLVSPVITDVKAATASLKWAVEEMEKRYKEFAELHVRNITAYNKKATYEKRMPKIVIVIDELADLMMMSPQEVEQSIARIAQKARACGIHMILATQRPSVNVITGLIKANVPTRISFMVSSSIDSRTILDVGGAEKLLGNGDMLYLGNGMNKPIRVQGAFVSDDEIDETVSFVSDQMEPNYLFKQETLLKKVNEQPADALFDDVCEFMVNEGHISTSLIQRHFQIGYNRAARMIDNLEANGFISGPNGSKPREVLISKDTLENGKTNI</sequence>
<feature type="region of interest" description="Disordered" evidence="8">
    <location>
        <begin position="1"/>
        <end position="237"/>
    </location>
</feature>
<feature type="compositionally biased region" description="Basic and acidic residues" evidence="8">
    <location>
        <begin position="551"/>
        <end position="568"/>
    </location>
</feature>
<proteinExistence type="inferred from homology"/>
<evidence type="ECO:0000256" key="7">
    <source>
        <dbReference type="PROSITE-ProRule" id="PRU00289"/>
    </source>
</evidence>
<dbReference type="PANTHER" id="PTHR22683:SF42">
    <property type="entry name" value="DNA TRANSLOCASE SFTA"/>
    <property type="match status" value="1"/>
</dbReference>
<evidence type="ECO:0000256" key="3">
    <source>
        <dbReference type="ARBA" id="ARBA00022829"/>
    </source>
</evidence>
<feature type="compositionally biased region" description="Acidic residues" evidence="8">
    <location>
        <begin position="310"/>
        <end position="321"/>
    </location>
</feature>
<evidence type="ECO:0000313" key="11">
    <source>
        <dbReference type="Proteomes" id="UP001223261"/>
    </source>
</evidence>
<dbReference type="AlphaFoldDB" id="A0AAX3W1C2"/>
<dbReference type="SUPFAM" id="SSF52540">
    <property type="entry name" value="P-loop containing nucleoside triphosphate hydrolases"/>
    <property type="match status" value="1"/>
</dbReference>
<dbReference type="InterPro" id="IPR027417">
    <property type="entry name" value="P-loop_NTPase"/>
</dbReference>
<dbReference type="Proteomes" id="UP001223261">
    <property type="component" value="Chromosome"/>
</dbReference>
<accession>A0AAX3W1C2</accession>